<evidence type="ECO:0000256" key="5">
    <source>
        <dbReference type="SAM" id="MobiDB-lite"/>
    </source>
</evidence>
<sequence>MNPNAAGQSSAAGFFAALERVQESMRQLGVLLGDEIQAVEAKNIEALQRQLDAKQRLVAEIESQVACLRQTVEASGFSFTAGGIADFIQSQDTSGLALGQWTALIDETRSCARLNCELGQLVERQQRRIALALSLLLGEEAKTTTYDPRGRPVAGSQSGRTLDQA</sequence>
<evidence type="ECO:0000313" key="7">
    <source>
        <dbReference type="Proteomes" id="UP000502699"/>
    </source>
</evidence>
<comment type="function">
    <text evidence="1">Required for the efficient initiation of filament assembly.</text>
</comment>
<reference evidence="7" key="1">
    <citation type="submission" date="2020-01" db="EMBL/GenBank/DDBJ databases">
        <title>Caldichromatium gen. nov., sp. nov., a thermophilic purple sulfur bacterium member of the family Chromatiaceae isolated from Nakabusa hot spring, Japan.</title>
        <authorList>
            <person name="Saini M.K."/>
            <person name="Hanada S."/>
            <person name="Tank M."/>
        </authorList>
    </citation>
    <scope>NUCLEOTIDE SEQUENCE [LARGE SCALE GENOMIC DNA]</scope>
    <source>
        <strain evidence="7">No.7</strain>
    </source>
</reference>
<evidence type="ECO:0000256" key="2">
    <source>
        <dbReference type="ARBA" id="ARBA00007703"/>
    </source>
</evidence>
<keyword evidence="6" id="KW-0282">Flagellum</keyword>
<proteinExistence type="inferred from homology"/>
<evidence type="ECO:0000256" key="4">
    <source>
        <dbReference type="SAM" id="Coils"/>
    </source>
</evidence>
<keyword evidence="6" id="KW-0969">Cilium</keyword>
<dbReference type="Pfam" id="PF05130">
    <property type="entry name" value="FlgN"/>
    <property type="match status" value="1"/>
</dbReference>
<dbReference type="Proteomes" id="UP000502699">
    <property type="component" value="Chromosome"/>
</dbReference>
<organism evidence="6 7">
    <name type="scientific">Caldichromatium japonicum</name>
    <dbReference type="NCBI Taxonomy" id="2699430"/>
    <lineage>
        <taxon>Bacteria</taxon>
        <taxon>Pseudomonadati</taxon>
        <taxon>Pseudomonadota</taxon>
        <taxon>Gammaproteobacteria</taxon>
        <taxon>Chromatiales</taxon>
        <taxon>Chromatiaceae</taxon>
        <taxon>Caldichromatium</taxon>
    </lineage>
</organism>
<keyword evidence="7" id="KW-1185">Reference proteome</keyword>
<evidence type="ECO:0000313" key="6">
    <source>
        <dbReference type="EMBL" id="QIK37986.1"/>
    </source>
</evidence>
<dbReference type="SUPFAM" id="SSF140566">
    <property type="entry name" value="FlgN-like"/>
    <property type="match status" value="1"/>
</dbReference>
<keyword evidence="4" id="KW-0175">Coiled coil</keyword>
<keyword evidence="3" id="KW-1005">Bacterial flagellum biogenesis</keyword>
<dbReference type="InterPro" id="IPR036679">
    <property type="entry name" value="FlgN-like_sf"/>
</dbReference>
<protein>
    <submittedName>
        <fullName evidence="6">Flagellar protein FlgN</fullName>
    </submittedName>
</protein>
<dbReference type="RefSeq" id="WP_166270749.1">
    <property type="nucleotide sequence ID" value="NZ_CP048029.1"/>
</dbReference>
<feature type="region of interest" description="Disordered" evidence="5">
    <location>
        <begin position="145"/>
        <end position="165"/>
    </location>
</feature>
<keyword evidence="6" id="KW-0966">Cell projection</keyword>
<gene>
    <name evidence="6" type="ORF">GWK36_08300</name>
</gene>
<dbReference type="AlphaFoldDB" id="A0A6G7VDN5"/>
<dbReference type="EMBL" id="CP048029">
    <property type="protein sequence ID" value="QIK37986.1"/>
    <property type="molecule type" value="Genomic_DNA"/>
</dbReference>
<dbReference type="InterPro" id="IPR007809">
    <property type="entry name" value="FlgN-like"/>
</dbReference>
<comment type="similarity">
    <text evidence="2">Belongs to the FlgN family.</text>
</comment>
<dbReference type="GO" id="GO:0044780">
    <property type="term" value="P:bacterial-type flagellum assembly"/>
    <property type="evidence" value="ECO:0007669"/>
    <property type="project" value="InterPro"/>
</dbReference>
<feature type="coiled-coil region" evidence="4">
    <location>
        <begin position="44"/>
        <end position="71"/>
    </location>
</feature>
<name>A0A6G7VDN5_9GAMM</name>
<evidence type="ECO:0000256" key="3">
    <source>
        <dbReference type="ARBA" id="ARBA00022795"/>
    </source>
</evidence>
<dbReference type="Gene3D" id="1.20.58.300">
    <property type="entry name" value="FlgN-like"/>
    <property type="match status" value="1"/>
</dbReference>
<accession>A0A6G7VDN5</accession>
<evidence type="ECO:0000256" key="1">
    <source>
        <dbReference type="ARBA" id="ARBA00002397"/>
    </source>
</evidence>
<feature type="compositionally biased region" description="Polar residues" evidence="5">
    <location>
        <begin position="155"/>
        <end position="165"/>
    </location>
</feature>
<dbReference type="KEGG" id="cjap:GWK36_08300"/>